<proteinExistence type="predicted"/>
<dbReference type="InterPro" id="IPR003099">
    <property type="entry name" value="Prephen_DH"/>
</dbReference>
<dbReference type="GO" id="GO:0006571">
    <property type="term" value="P:tyrosine biosynthetic process"/>
    <property type="evidence" value="ECO:0007669"/>
    <property type="project" value="InterPro"/>
</dbReference>
<evidence type="ECO:0000259" key="3">
    <source>
        <dbReference type="PROSITE" id="PS51176"/>
    </source>
</evidence>
<comment type="caution">
    <text evidence="4">The sequence shown here is derived from an EMBL/GenBank/DDBJ whole genome shotgun (WGS) entry which is preliminary data.</text>
</comment>
<evidence type="ECO:0000256" key="1">
    <source>
        <dbReference type="ARBA" id="ARBA00023002"/>
    </source>
</evidence>
<evidence type="ECO:0000313" key="4">
    <source>
        <dbReference type="EMBL" id="KXA90299.1"/>
    </source>
</evidence>
<dbReference type="SUPFAM" id="SSF51735">
    <property type="entry name" value="NAD(P)-binding Rossmann-fold domains"/>
    <property type="match status" value="1"/>
</dbReference>
<feature type="domain" description="Prephenate/arogenate dehydrogenase" evidence="3">
    <location>
        <begin position="1"/>
        <end position="277"/>
    </location>
</feature>
<evidence type="ECO:0000256" key="2">
    <source>
        <dbReference type="SAM" id="Coils"/>
    </source>
</evidence>
<protein>
    <recommendedName>
        <fullName evidence="3">Prephenate/arogenate dehydrogenase domain-containing protein</fullName>
    </recommendedName>
</protein>
<dbReference type="InterPro" id="IPR036291">
    <property type="entry name" value="NAD(P)-bd_dom_sf"/>
</dbReference>
<dbReference type="PROSITE" id="PS51176">
    <property type="entry name" value="PDH_ADH"/>
    <property type="match status" value="1"/>
</dbReference>
<dbReference type="AlphaFoldDB" id="A0A133U7Z2"/>
<dbReference type="SUPFAM" id="SSF48179">
    <property type="entry name" value="6-phosphogluconate dehydrogenase C-terminal domain-like"/>
    <property type="match status" value="1"/>
</dbReference>
<keyword evidence="1" id="KW-0560">Oxidoreductase</keyword>
<accession>A0A133U7Z2</accession>
<sequence length="287" mass="32134">MKLAILGAGAMGEWFAKFAKNREWNVSISDIKKEKAQKVAEELNLKAVESNKKAVEEADTVLVSVPIKETPKVIKEVSDSLKSNALLLDIASVKEKSAEAMKEIDVDSELVSIHPLFGPGAKNLENKNIISIPVKAGKRYTELKKIFSNMGALVVEMEASEHDRLMSITQSLTHYTLLTYFSALNSMKGLEKTETFKTPIFQNLLDLTKAFLQEDPKLCGDIQTENRYSTMARSSLREACRSLDVGLKSKNTKPIEEIFEEAHDKIGSEELKTAYEKLYEKIEGKEK</sequence>
<dbReference type="InterPro" id="IPR046826">
    <property type="entry name" value="PDH_N"/>
</dbReference>
<dbReference type="InterPro" id="IPR008927">
    <property type="entry name" value="6-PGluconate_DH-like_C_sf"/>
</dbReference>
<dbReference type="GO" id="GO:0070403">
    <property type="term" value="F:NAD+ binding"/>
    <property type="evidence" value="ECO:0007669"/>
    <property type="project" value="InterPro"/>
</dbReference>
<dbReference type="PANTHER" id="PTHR21363">
    <property type="entry name" value="PREPHENATE DEHYDROGENASE"/>
    <property type="match status" value="1"/>
</dbReference>
<dbReference type="Gene3D" id="1.10.3660.10">
    <property type="entry name" value="6-phosphogluconate dehydrogenase C-terminal like domain"/>
    <property type="match status" value="1"/>
</dbReference>
<dbReference type="Proteomes" id="UP000070163">
    <property type="component" value="Unassembled WGS sequence"/>
</dbReference>
<keyword evidence="5" id="KW-1185">Reference proteome</keyword>
<name>A0A133U7Z2_9EURY</name>
<dbReference type="GO" id="GO:0004665">
    <property type="term" value="F:prephenate dehydrogenase (NADP+) activity"/>
    <property type="evidence" value="ECO:0007669"/>
    <property type="project" value="InterPro"/>
</dbReference>
<reference evidence="4 5" key="1">
    <citation type="journal article" date="2016" name="Sci. Rep.">
        <title>Metabolic traits of an uncultured archaeal lineage -MSBL1- from brine pools of the Red Sea.</title>
        <authorList>
            <person name="Mwirichia R."/>
            <person name="Alam I."/>
            <person name="Rashid M."/>
            <person name="Vinu M."/>
            <person name="Ba-Alawi W."/>
            <person name="Anthony Kamau A."/>
            <person name="Kamanda Ngugi D."/>
            <person name="Goker M."/>
            <person name="Klenk H.P."/>
            <person name="Bajic V."/>
            <person name="Stingl U."/>
        </authorList>
    </citation>
    <scope>NUCLEOTIDE SEQUENCE [LARGE SCALE GENOMIC DNA]</scope>
    <source>
        <strain evidence="4">SCGC-AAA259A05</strain>
    </source>
</reference>
<organism evidence="4 5">
    <name type="scientific">candidate division MSBL1 archaeon SCGC-AAA259A05</name>
    <dbReference type="NCBI Taxonomy" id="1698259"/>
    <lineage>
        <taxon>Archaea</taxon>
        <taxon>Methanobacteriati</taxon>
        <taxon>Methanobacteriota</taxon>
        <taxon>candidate division MSBL1</taxon>
    </lineage>
</organism>
<dbReference type="InterPro" id="IPR050812">
    <property type="entry name" value="Preph/Arog_dehydrog"/>
</dbReference>
<dbReference type="GO" id="GO:0008977">
    <property type="term" value="F:prephenate dehydrogenase (NAD+) activity"/>
    <property type="evidence" value="ECO:0007669"/>
    <property type="project" value="InterPro"/>
</dbReference>
<evidence type="ECO:0000313" key="5">
    <source>
        <dbReference type="Proteomes" id="UP000070163"/>
    </source>
</evidence>
<gene>
    <name evidence="4" type="ORF">AKJ57_04270</name>
</gene>
<dbReference type="InterPro" id="IPR046825">
    <property type="entry name" value="PDH_C"/>
</dbReference>
<dbReference type="Pfam" id="PF02153">
    <property type="entry name" value="PDH_N"/>
    <property type="match status" value="1"/>
</dbReference>
<dbReference type="Gene3D" id="3.40.50.720">
    <property type="entry name" value="NAD(P)-binding Rossmann-like Domain"/>
    <property type="match status" value="1"/>
</dbReference>
<dbReference type="Pfam" id="PF20463">
    <property type="entry name" value="PDH_C"/>
    <property type="match status" value="1"/>
</dbReference>
<dbReference type="PANTHER" id="PTHR21363:SF0">
    <property type="entry name" value="PREPHENATE DEHYDROGENASE [NADP(+)]"/>
    <property type="match status" value="1"/>
</dbReference>
<feature type="coiled-coil region" evidence="2">
    <location>
        <begin position="31"/>
        <end position="58"/>
    </location>
</feature>
<dbReference type="EMBL" id="LHXJ01000050">
    <property type="protein sequence ID" value="KXA90299.1"/>
    <property type="molecule type" value="Genomic_DNA"/>
</dbReference>
<keyword evidence="2" id="KW-0175">Coiled coil</keyword>